<dbReference type="InterPro" id="IPR017907">
    <property type="entry name" value="Znf_RING_CS"/>
</dbReference>
<dbReference type="Gene3D" id="3.10.110.10">
    <property type="entry name" value="Ubiquitin Conjugating Enzyme"/>
    <property type="match status" value="1"/>
</dbReference>
<keyword evidence="8" id="KW-0862">Zinc</keyword>
<evidence type="ECO:0000259" key="12">
    <source>
        <dbReference type="PROSITE" id="PS51873"/>
    </source>
</evidence>
<dbReference type="CDD" id="cd20341">
    <property type="entry name" value="BRcat_RBR_RNF14"/>
    <property type="match status" value="1"/>
</dbReference>
<dbReference type="SUPFAM" id="SSF54495">
    <property type="entry name" value="UBC-like"/>
    <property type="match status" value="1"/>
</dbReference>
<evidence type="ECO:0000256" key="5">
    <source>
        <dbReference type="ARBA" id="ARBA00022737"/>
    </source>
</evidence>
<dbReference type="InterPro" id="IPR013083">
    <property type="entry name" value="Znf_RING/FYVE/PHD"/>
</dbReference>
<dbReference type="OMA" id="TRITACG"/>
<evidence type="ECO:0000256" key="4">
    <source>
        <dbReference type="ARBA" id="ARBA00022723"/>
    </source>
</evidence>
<dbReference type="RefSeq" id="XP_009062592.1">
    <property type="nucleotide sequence ID" value="XM_009064344.1"/>
</dbReference>
<dbReference type="GeneID" id="20252063"/>
<keyword evidence="5" id="KW-0677">Repeat</keyword>
<dbReference type="PROSITE" id="PS00518">
    <property type="entry name" value="ZF_RING_1"/>
    <property type="match status" value="1"/>
</dbReference>
<dbReference type="GO" id="GO:0061630">
    <property type="term" value="F:ubiquitin protein ligase activity"/>
    <property type="evidence" value="ECO:0007669"/>
    <property type="project" value="UniProtKB-EC"/>
</dbReference>
<dbReference type="InterPro" id="IPR006575">
    <property type="entry name" value="RWD_dom"/>
</dbReference>
<evidence type="ECO:0000256" key="8">
    <source>
        <dbReference type="ARBA" id="ARBA00022833"/>
    </source>
</evidence>
<dbReference type="InterPro" id="IPR044066">
    <property type="entry name" value="TRIAD_supradom"/>
</dbReference>
<dbReference type="EC" id="2.3.2.31" evidence="2"/>
<feature type="domain" description="RING-type" evidence="12">
    <location>
        <begin position="135"/>
        <end position="363"/>
    </location>
</feature>
<evidence type="ECO:0000313" key="14">
    <source>
        <dbReference type="Proteomes" id="UP000030746"/>
    </source>
</evidence>
<dbReference type="InterPro" id="IPR031127">
    <property type="entry name" value="E3_UB_ligase_RBR"/>
</dbReference>
<dbReference type="PROSITE" id="PS51873">
    <property type="entry name" value="TRIAD"/>
    <property type="match status" value="1"/>
</dbReference>
<dbReference type="Gene3D" id="1.20.120.1750">
    <property type="match status" value="1"/>
</dbReference>
<accession>V3ZQR9</accession>
<dbReference type="Gene3D" id="2.20.25.20">
    <property type="match status" value="1"/>
</dbReference>
<evidence type="ECO:0000256" key="3">
    <source>
        <dbReference type="ARBA" id="ARBA00022679"/>
    </source>
</evidence>
<feature type="domain" description="RING-type" evidence="10">
    <location>
        <begin position="139"/>
        <end position="185"/>
    </location>
</feature>
<evidence type="ECO:0000256" key="2">
    <source>
        <dbReference type="ARBA" id="ARBA00012251"/>
    </source>
</evidence>
<dbReference type="Pfam" id="PF05773">
    <property type="entry name" value="RWD"/>
    <property type="match status" value="1"/>
</dbReference>
<dbReference type="SMART" id="SM00647">
    <property type="entry name" value="IBR"/>
    <property type="match status" value="2"/>
</dbReference>
<proteinExistence type="predicted"/>
<reference evidence="13 14" key="1">
    <citation type="journal article" date="2013" name="Nature">
        <title>Insights into bilaterian evolution from three spiralian genomes.</title>
        <authorList>
            <person name="Simakov O."/>
            <person name="Marletaz F."/>
            <person name="Cho S.J."/>
            <person name="Edsinger-Gonzales E."/>
            <person name="Havlak P."/>
            <person name="Hellsten U."/>
            <person name="Kuo D.H."/>
            <person name="Larsson T."/>
            <person name="Lv J."/>
            <person name="Arendt D."/>
            <person name="Savage R."/>
            <person name="Osoegawa K."/>
            <person name="de Jong P."/>
            <person name="Grimwood J."/>
            <person name="Chapman J.A."/>
            <person name="Shapiro H."/>
            <person name="Aerts A."/>
            <person name="Otillar R.P."/>
            <person name="Terry A.Y."/>
            <person name="Boore J.L."/>
            <person name="Grigoriev I.V."/>
            <person name="Lindberg D.R."/>
            <person name="Seaver E.C."/>
            <person name="Weisblat D.A."/>
            <person name="Putnam N.H."/>
            <person name="Rokhsar D.S."/>
        </authorList>
    </citation>
    <scope>NUCLEOTIDE SEQUENCE [LARGE SCALE GENOMIC DNA]</scope>
</reference>
<feature type="non-terminal residue" evidence="13">
    <location>
        <position position="1"/>
    </location>
</feature>
<dbReference type="PROSITE" id="PS50089">
    <property type="entry name" value="ZF_RING_2"/>
    <property type="match status" value="1"/>
</dbReference>
<protein>
    <recommendedName>
        <fullName evidence="2">RBR-type E3 ubiquitin transferase</fullName>
        <ecNumber evidence="2">2.3.2.31</ecNumber>
    </recommendedName>
</protein>
<keyword evidence="3" id="KW-0808">Transferase</keyword>
<dbReference type="OrthoDB" id="1431934at2759"/>
<dbReference type="SUPFAM" id="SSF57850">
    <property type="entry name" value="RING/U-box"/>
    <property type="match status" value="3"/>
</dbReference>
<organism evidence="13 14">
    <name type="scientific">Lottia gigantea</name>
    <name type="common">Giant owl limpet</name>
    <dbReference type="NCBI Taxonomy" id="225164"/>
    <lineage>
        <taxon>Eukaryota</taxon>
        <taxon>Metazoa</taxon>
        <taxon>Spiralia</taxon>
        <taxon>Lophotrochozoa</taxon>
        <taxon>Mollusca</taxon>
        <taxon>Gastropoda</taxon>
        <taxon>Patellogastropoda</taxon>
        <taxon>Lottioidea</taxon>
        <taxon>Lottiidae</taxon>
        <taxon>Lottia</taxon>
    </lineage>
</organism>
<keyword evidence="6 9" id="KW-0863">Zinc-finger</keyword>
<keyword evidence="4" id="KW-0479">Metal-binding</keyword>
<name>V3ZQR9_LOTGI</name>
<evidence type="ECO:0000313" key="13">
    <source>
        <dbReference type="EMBL" id="ESO86702.1"/>
    </source>
</evidence>
<dbReference type="CDD" id="cd23820">
    <property type="entry name" value="RWD_RNF14"/>
    <property type="match status" value="1"/>
</dbReference>
<dbReference type="InterPro" id="IPR001841">
    <property type="entry name" value="Znf_RING"/>
</dbReference>
<evidence type="ECO:0000256" key="1">
    <source>
        <dbReference type="ARBA" id="ARBA00001798"/>
    </source>
</evidence>
<sequence>LLLSGQRWVSTLEISYLAPLSLQISLPPTYPSTDSPVFTLSSSWLSPVHLTALCQNLDTLWKENDHMVIIFTWIDWLENNVLSFLGLEDSVIIKPFNNDDVDDPRAFPESVDLGHNIISMLQYNRQQIEVEFCRNDQDCGVCFDRLPGNHFYRIGNCGHHYCRDCMLEYCQLHVSAGTVESLKCPDAECNDIIPPYIVQSVLPPMAYDRWERLVLQKSLTHMEDIVWCPRCSEPVIKEAEDSLNLAHCVLCFYSFCTECDEVWHQVLIITAEDKLKNLEQKPGKVNNEAEQRRFEEMREKIRAEIESARLLKLKMRNCPKCKAKIEKIAGCNKMTCRCGQSFCWSCGQTLAAGSLGYSHFTNS</sequence>
<dbReference type="InterPro" id="IPR016135">
    <property type="entry name" value="UBQ-conjugating_enzyme/RWD"/>
</dbReference>
<dbReference type="PROSITE" id="PS50908">
    <property type="entry name" value="RWD"/>
    <property type="match status" value="1"/>
</dbReference>
<dbReference type="CTD" id="20252063"/>
<dbReference type="Pfam" id="PF01485">
    <property type="entry name" value="IBR"/>
    <property type="match status" value="1"/>
</dbReference>
<dbReference type="FunFam" id="3.30.40.10:FF:000137">
    <property type="entry name" value="RanBP-type and C3HC4-type zinc finger-containing protein 1"/>
    <property type="match status" value="1"/>
</dbReference>
<feature type="domain" description="RWD" evidence="11">
    <location>
        <begin position="1"/>
        <end position="84"/>
    </location>
</feature>
<dbReference type="Proteomes" id="UP000030746">
    <property type="component" value="Unassembled WGS sequence"/>
</dbReference>
<keyword evidence="14" id="KW-1185">Reference proteome</keyword>
<evidence type="ECO:0000256" key="6">
    <source>
        <dbReference type="ARBA" id="ARBA00022771"/>
    </source>
</evidence>
<feature type="non-terminal residue" evidence="13">
    <location>
        <position position="363"/>
    </location>
</feature>
<evidence type="ECO:0000256" key="7">
    <source>
        <dbReference type="ARBA" id="ARBA00022786"/>
    </source>
</evidence>
<dbReference type="PANTHER" id="PTHR11685">
    <property type="entry name" value="RBR FAMILY RING FINGER AND IBR DOMAIN-CONTAINING"/>
    <property type="match status" value="1"/>
</dbReference>
<evidence type="ECO:0000259" key="10">
    <source>
        <dbReference type="PROSITE" id="PS50089"/>
    </source>
</evidence>
<dbReference type="SMART" id="SM00184">
    <property type="entry name" value="RING"/>
    <property type="match status" value="2"/>
</dbReference>
<comment type="catalytic activity">
    <reaction evidence="1">
        <text>[E2 ubiquitin-conjugating enzyme]-S-ubiquitinyl-L-cysteine + [acceptor protein]-L-lysine = [E2 ubiquitin-conjugating enzyme]-L-cysteine + [acceptor protein]-N(6)-ubiquitinyl-L-lysine.</text>
        <dbReference type="EC" id="2.3.2.31"/>
    </reaction>
</comment>
<dbReference type="Gene3D" id="3.30.40.10">
    <property type="entry name" value="Zinc/RING finger domain, C3HC4 (zinc finger)"/>
    <property type="match status" value="1"/>
</dbReference>
<dbReference type="GO" id="GO:0016567">
    <property type="term" value="P:protein ubiquitination"/>
    <property type="evidence" value="ECO:0007669"/>
    <property type="project" value="InterPro"/>
</dbReference>
<evidence type="ECO:0000256" key="9">
    <source>
        <dbReference type="PROSITE-ProRule" id="PRU00175"/>
    </source>
</evidence>
<dbReference type="AlphaFoldDB" id="V3ZQR9"/>
<keyword evidence="7" id="KW-0833">Ubl conjugation pathway</keyword>
<dbReference type="Pfam" id="PF26200">
    <property type="entry name" value="Rcat_RNF216"/>
    <property type="match status" value="1"/>
</dbReference>
<dbReference type="EMBL" id="KB203019">
    <property type="protein sequence ID" value="ESO86702.1"/>
    <property type="molecule type" value="Genomic_DNA"/>
</dbReference>
<dbReference type="HOGENOM" id="CLU_021364_2_0_1"/>
<dbReference type="KEGG" id="lgi:LOTGIDRAFT_73005"/>
<evidence type="ECO:0000259" key="11">
    <source>
        <dbReference type="PROSITE" id="PS50908"/>
    </source>
</evidence>
<gene>
    <name evidence="13" type="ORF">LOTGIDRAFT_73005</name>
</gene>
<dbReference type="InterPro" id="IPR002867">
    <property type="entry name" value="IBR_dom"/>
</dbReference>
<dbReference type="GO" id="GO:0008270">
    <property type="term" value="F:zinc ion binding"/>
    <property type="evidence" value="ECO:0007669"/>
    <property type="project" value="UniProtKB-KW"/>
</dbReference>